<protein>
    <recommendedName>
        <fullName evidence="6">Cilia- and flagella-associated protein 53</fullName>
    </recommendedName>
</protein>
<evidence type="ECO:0000256" key="4">
    <source>
        <dbReference type="ARBA" id="ARBA00023273"/>
    </source>
</evidence>
<evidence type="ECO:0000256" key="5">
    <source>
        <dbReference type="ARBA" id="ARBA00033747"/>
    </source>
</evidence>
<comment type="subcellular location">
    <subcellularLocation>
        <location evidence="1">Cell projection</location>
        <location evidence="1">Cilium</location>
    </subcellularLocation>
</comment>
<dbReference type="Pfam" id="PF13868">
    <property type="entry name" value="TPH"/>
    <property type="match status" value="1"/>
</dbReference>
<evidence type="ECO:0000313" key="9">
    <source>
        <dbReference type="EMBL" id="CAD8657054.1"/>
    </source>
</evidence>
<accession>A0A7S0N3H2</accession>
<name>A0A7S0N3H2_9CHLO</name>
<dbReference type="GO" id="GO:0005929">
    <property type="term" value="C:cilium"/>
    <property type="evidence" value="ECO:0007669"/>
    <property type="project" value="UniProtKB-SubCell"/>
</dbReference>
<evidence type="ECO:0000256" key="2">
    <source>
        <dbReference type="ARBA" id="ARBA00023054"/>
    </source>
</evidence>
<evidence type="ECO:0000256" key="6">
    <source>
        <dbReference type="ARBA" id="ARBA00033773"/>
    </source>
</evidence>
<dbReference type="InterPro" id="IPR043597">
    <property type="entry name" value="TPH_dom"/>
</dbReference>
<keyword evidence="2 7" id="KW-0175">Coiled coil</keyword>
<comment type="similarity">
    <text evidence="5">Belongs to the CFAP53 family.</text>
</comment>
<dbReference type="InterPro" id="IPR043596">
    <property type="entry name" value="CFAP53/TCHP"/>
</dbReference>
<feature type="domain" description="Trichohyalin-plectin-homology" evidence="8">
    <location>
        <begin position="152"/>
        <end position="464"/>
    </location>
</feature>
<keyword evidence="3" id="KW-0969">Cilium</keyword>
<evidence type="ECO:0000256" key="3">
    <source>
        <dbReference type="ARBA" id="ARBA00023069"/>
    </source>
</evidence>
<keyword evidence="4" id="KW-0966">Cell projection</keyword>
<feature type="coiled-coil region" evidence="7">
    <location>
        <begin position="216"/>
        <end position="262"/>
    </location>
</feature>
<dbReference type="EMBL" id="HBFA01009003">
    <property type="protein sequence ID" value="CAD8657054.1"/>
    <property type="molecule type" value="Transcribed_RNA"/>
</dbReference>
<gene>
    <name evidence="9" type="ORF">POBO1169_LOCUS4747</name>
</gene>
<dbReference type="PANTHER" id="PTHR31183:SF1">
    <property type="entry name" value="CILIA- AND FLAGELLA-ASSOCIATED PROTEIN 53"/>
    <property type="match status" value="1"/>
</dbReference>
<evidence type="ECO:0000256" key="7">
    <source>
        <dbReference type="SAM" id="Coils"/>
    </source>
</evidence>
<organism evidence="9">
    <name type="scientific">Pyramimonas obovata</name>
    <dbReference type="NCBI Taxonomy" id="1411642"/>
    <lineage>
        <taxon>Eukaryota</taxon>
        <taxon>Viridiplantae</taxon>
        <taxon>Chlorophyta</taxon>
        <taxon>Pyramimonadophyceae</taxon>
        <taxon>Pyramimonadales</taxon>
        <taxon>Pyramimonadaceae</taxon>
        <taxon>Pyramimonas</taxon>
        <taxon>Pyramimonas incertae sedis</taxon>
    </lineage>
</organism>
<proteinExistence type="inferred from homology"/>
<sequence length="485" mass="58668">MMLNAVKKPRPDARILKMRAKEEQTQGYCDHVKHSANVHALASWENRTDAVIKRNIIMQRYEQLNAQAEADLDMRRQRLAAKLSEEEIDLQIELKRSQESSDSRREKMMERAKELYEERETERRRVADEALYRHWREGCDPLRAEDMKKIVRNTVAARQIQLDEKRQLKELKAQEEKFYSEMYEHERLKKEQRHIEDKQRRKELDAEANRLIDLQIKDVQQRRVEFKEEARKDAEEMKVKFAQLEEETKREEELKLLKMKQNGEELLRLNIEMMGNREREAKKEADLDAAIVANAVFKAKQEEEAEAEKRHKAQEESRQYRKHLMAMMQKEAEDTGERDRLIREQEEEYQRRRDQQEEEANAKRKALLDEVLETRQAQIDEKVWLNERAMKEQAHERAHMASEMHRIAEQEKEYTHMVHMQRLQNMIDIQAQMRQKENMKAKERMEAERAQMGVQEAERVYMNMVMNDTSEPPRWFGRKKHTWYH</sequence>
<feature type="coiled-coil region" evidence="7">
    <location>
        <begin position="297"/>
        <end position="366"/>
    </location>
</feature>
<dbReference type="PANTHER" id="PTHR31183">
    <property type="entry name" value="TRICHOPLEIN KERATIN FILAMENT-BINDING PROTEIN FAMILY MEMBER"/>
    <property type="match status" value="1"/>
</dbReference>
<feature type="coiled-coil region" evidence="7">
    <location>
        <begin position="58"/>
        <end position="129"/>
    </location>
</feature>
<dbReference type="AlphaFoldDB" id="A0A7S0N3H2"/>
<reference evidence="9" key="1">
    <citation type="submission" date="2021-01" db="EMBL/GenBank/DDBJ databases">
        <authorList>
            <person name="Corre E."/>
            <person name="Pelletier E."/>
            <person name="Niang G."/>
            <person name="Scheremetjew M."/>
            <person name="Finn R."/>
            <person name="Kale V."/>
            <person name="Holt S."/>
            <person name="Cochrane G."/>
            <person name="Meng A."/>
            <person name="Brown T."/>
            <person name="Cohen L."/>
        </authorList>
    </citation>
    <scope>NUCLEOTIDE SEQUENCE</scope>
    <source>
        <strain evidence="9">CCMP722</strain>
    </source>
</reference>
<evidence type="ECO:0000259" key="8">
    <source>
        <dbReference type="Pfam" id="PF13868"/>
    </source>
</evidence>
<evidence type="ECO:0000256" key="1">
    <source>
        <dbReference type="ARBA" id="ARBA00004138"/>
    </source>
</evidence>